<protein>
    <submittedName>
        <fullName evidence="1">Speckle-type POZ protein B</fullName>
    </submittedName>
</protein>
<dbReference type="Proteomes" id="UP001054837">
    <property type="component" value="Unassembled WGS sequence"/>
</dbReference>
<evidence type="ECO:0000313" key="2">
    <source>
        <dbReference type="Proteomes" id="UP001054837"/>
    </source>
</evidence>
<dbReference type="SUPFAM" id="SSF49599">
    <property type="entry name" value="TRAF domain-like"/>
    <property type="match status" value="1"/>
</dbReference>
<organism evidence="1 2">
    <name type="scientific">Caerostris darwini</name>
    <dbReference type="NCBI Taxonomy" id="1538125"/>
    <lineage>
        <taxon>Eukaryota</taxon>
        <taxon>Metazoa</taxon>
        <taxon>Ecdysozoa</taxon>
        <taxon>Arthropoda</taxon>
        <taxon>Chelicerata</taxon>
        <taxon>Arachnida</taxon>
        <taxon>Araneae</taxon>
        <taxon>Araneomorphae</taxon>
        <taxon>Entelegynae</taxon>
        <taxon>Araneoidea</taxon>
        <taxon>Araneidae</taxon>
        <taxon>Caerostris</taxon>
    </lineage>
</organism>
<reference evidence="1 2" key="1">
    <citation type="submission" date="2021-06" db="EMBL/GenBank/DDBJ databases">
        <title>Caerostris darwini draft genome.</title>
        <authorList>
            <person name="Kono N."/>
            <person name="Arakawa K."/>
        </authorList>
    </citation>
    <scope>NUCLEOTIDE SEQUENCE [LARGE SCALE GENOMIC DNA]</scope>
</reference>
<evidence type="ECO:0000313" key="1">
    <source>
        <dbReference type="EMBL" id="GIY00770.1"/>
    </source>
</evidence>
<dbReference type="EMBL" id="BPLQ01003480">
    <property type="protein sequence ID" value="GIY00770.1"/>
    <property type="molecule type" value="Genomic_DNA"/>
</dbReference>
<keyword evidence="2" id="KW-1185">Reference proteome</keyword>
<dbReference type="AlphaFoldDB" id="A0AAV4PYB1"/>
<accession>A0AAV4PYB1</accession>
<comment type="caution">
    <text evidence="1">The sequence shown here is derived from an EMBL/GenBank/DDBJ whole genome shotgun (WGS) entry which is preliminary data.</text>
</comment>
<sequence>MEIVPQSKIVASGSTIFTTKNMCWGPPELIDREDVIINRRSEILPQDVLTIRCTMWRNDGKDIEAGQFSALTDIKVIRRSFVWEIRDFSNLNKNKQMSVEIRSPSKEAIIFLNLSLCEAKYSDEVIIIDICSSCEAIKCLTLTFSLIVAEGNNVECGKTELLSDQLKRGTTFDLQISKSEIMENKNYLMKDCLSLRCEYAFSTGSISEEIESVLNFGADYRKEIIETELKPKVLYEHDDLLDDLKSLHRDQTLTDEDLKNCTDLVLCYIL</sequence>
<proteinExistence type="predicted"/>
<name>A0AAV4PYB1_9ARAC</name>
<gene>
    <name evidence="1" type="primary">spop-b_60</name>
    <name evidence="1" type="ORF">CDAR_553381</name>
</gene>